<dbReference type="EMBL" id="LT635762">
    <property type="protein sequence ID" value="SGZ57875.1"/>
    <property type="molecule type" value="Genomic_DNA"/>
</dbReference>
<protein>
    <submittedName>
        <fullName evidence="7">CIC11C00000004175</fullName>
    </submittedName>
</protein>
<accession>A0A1L0C2Z5</accession>
<organism evidence="7 8">
    <name type="scientific">Sungouiella intermedia</name>
    <dbReference type="NCBI Taxonomy" id="45354"/>
    <lineage>
        <taxon>Eukaryota</taxon>
        <taxon>Fungi</taxon>
        <taxon>Dikarya</taxon>
        <taxon>Ascomycota</taxon>
        <taxon>Saccharomycotina</taxon>
        <taxon>Pichiomycetes</taxon>
        <taxon>Metschnikowiaceae</taxon>
        <taxon>Sungouiella</taxon>
    </lineage>
</organism>
<feature type="transmembrane region" description="Helical" evidence="6">
    <location>
        <begin position="455"/>
        <end position="481"/>
    </location>
</feature>
<reference evidence="7 8" key="1">
    <citation type="submission" date="2016-10" db="EMBL/GenBank/DDBJ databases">
        <authorList>
            <person name="de Groot N.N."/>
        </authorList>
    </citation>
    <scope>NUCLEOTIDE SEQUENCE [LARGE SCALE GENOMIC DNA]</scope>
    <source>
        <strain evidence="7 8">CBS 141442</strain>
    </source>
</reference>
<gene>
    <name evidence="7" type="ORF">SAMEA4029010_CIC11G00000004175</name>
</gene>
<dbReference type="InterPro" id="IPR003689">
    <property type="entry name" value="ZIP"/>
</dbReference>
<feature type="transmembrane region" description="Helical" evidence="6">
    <location>
        <begin position="493"/>
        <end position="513"/>
    </location>
</feature>
<dbReference type="Proteomes" id="UP000182334">
    <property type="component" value="Chromosome VII"/>
</dbReference>
<evidence type="ECO:0000256" key="3">
    <source>
        <dbReference type="ARBA" id="ARBA00022989"/>
    </source>
</evidence>
<feature type="compositionally biased region" description="Basic and acidic residues" evidence="5">
    <location>
        <begin position="165"/>
        <end position="180"/>
    </location>
</feature>
<keyword evidence="3 6" id="KW-1133">Transmembrane helix</keyword>
<dbReference type="OrthoDB" id="262547at2759"/>
<proteinExistence type="predicted"/>
<dbReference type="PANTHER" id="PTHR11040">
    <property type="entry name" value="ZINC/IRON TRANSPORTER"/>
    <property type="match status" value="1"/>
</dbReference>
<feature type="transmembrane region" description="Helical" evidence="6">
    <location>
        <begin position="66"/>
        <end position="84"/>
    </location>
</feature>
<evidence type="ECO:0000313" key="8">
    <source>
        <dbReference type="Proteomes" id="UP000182334"/>
    </source>
</evidence>
<feature type="region of interest" description="Disordered" evidence="5">
    <location>
        <begin position="146"/>
        <end position="248"/>
    </location>
</feature>
<name>A0A1L0C2Z5_9ASCO</name>
<feature type="compositionally biased region" description="Basic and acidic residues" evidence="5">
    <location>
        <begin position="235"/>
        <end position="244"/>
    </location>
</feature>
<keyword evidence="8" id="KW-1185">Reference proteome</keyword>
<dbReference type="AlphaFoldDB" id="A0A1L0C2Z5"/>
<evidence type="ECO:0000256" key="6">
    <source>
        <dbReference type="SAM" id="Phobius"/>
    </source>
</evidence>
<feature type="transmembrane region" description="Helical" evidence="6">
    <location>
        <begin position="20"/>
        <end position="45"/>
    </location>
</feature>
<evidence type="ECO:0000256" key="5">
    <source>
        <dbReference type="SAM" id="MobiDB-lite"/>
    </source>
</evidence>
<evidence type="ECO:0000256" key="1">
    <source>
        <dbReference type="ARBA" id="ARBA00004141"/>
    </source>
</evidence>
<dbReference type="Pfam" id="PF02535">
    <property type="entry name" value="Zip"/>
    <property type="match status" value="2"/>
</dbReference>
<keyword evidence="4 6" id="KW-0472">Membrane</keyword>
<dbReference type="GO" id="GO:0016020">
    <property type="term" value="C:membrane"/>
    <property type="evidence" value="ECO:0007669"/>
    <property type="project" value="UniProtKB-SubCell"/>
</dbReference>
<sequence length="547" mass="60740">MDSQVIMLGYSGDFSQGWVLTILSSVLCVAGCFIIYLDDIYYLVFPRWLTSRYPFHLKENYSFMNGSLAFSSGCLLLTALYRLLPEAMLHLKESEKSSNENRVLIFSFIVGILACVAFNEALHFFTAESVVHCSHDGEDKVAQIPYTDLERGESGNLKNYGSAEYNHEGHSEHEDPEGHGSHIHHHTENHHYHDDGDDLGPTDVGSGPYASNRTNDGGDYISHQEENSLESPSSSHDDAADGDRAPLLGRRKSSRFIHYFSQATEDPRLLGECKGYTSAELCLHRGNDLHFCEIPELASPDKALENESDSSNTVSEVCDTNPLDLHKTDSAGHSHHHLHTASRPHLHADLLSRLVHSHSHLDDHSHHLSNEHHHHHVNLPLSRLLLIGVQTILAITLHKFPEGFITYITSETNPELGVLIFLSLLIHNYTEGFSMCLPLYYSFPASARWRKLKAVSVSALLGGLSQPLGAFGGYLFMRYYAHGSFDIGKLDEVFGISMAVTSGFLVVIALSMYGSAVSFSALPNFVMLWCLMGMSVIGLLTVFTSKN</sequence>
<evidence type="ECO:0000256" key="4">
    <source>
        <dbReference type="ARBA" id="ARBA00023136"/>
    </source>
</evidence>
<dbReference type="GO" id="GO:0005385">
    <property type="term" value="F:zinc ion transmembrane transporter activity"/>
    <property type="evidence" value="ECO:0007669"/>
    <property type="project" value="TreeGrafter"/>
</dbReference>
<feature type="transmembrane region" description="Helical" evidence="6">
    <location>
        <begin position="104"/>
        <end position="122"/>
    </location>
</feature>
<dbReference type="STRING" id="45354.A0A1L0C2Z5"/>
<evidence type="ECO:0000313" key="7">
    <source>
        <dbReference type="EMBL" id="SGZ57875.1"/>
    </source>
</evidence>
<dbReference type="PANTHER" id="PTHR11040:SF210">
    <property type="entry name" value="ZINC-REGULATED TRANSPORTER 3"/>
    <property type="match status" value="1"/>
</dbReference>
<keyword evidence="2 6" id="KW-0812">Transmembrane</keyword>
<evidence type="ECO:0000256" key="2">
    <source>
        <dbReference type="ARBA" id="ARBA00022692"/>
    </source>
</evidence>
<comment type="subcellular location">
    <subcellularLocation>
        <location evidence="1">Membrane</location>
        <topology evidence="1">Multi-pass membrane protein</topology>
    </subcellularLocation>
</comment>
<feature type="transmembrane region" description="Helical" evidence="6">
    <location>
        <begin position="525"/>
        <end position="544"/>
    </location>
</feature>